<dbReference type="FunFam" id="1.10.287.130:FF:000045">
    <property type="entry name" value="Two-component system sensor histidine kinase/response regulator"/>
    <property type="match status" value="1"/>
</dbReference>
<dbReference type="Pfam" id="PF07494">
    <property type="entry name" value="Reg_prop"/>
    <property type="match status" value="5"/>
</dbReference>
<dbReference type="PROSITE" id="PS00041">
    <property type="entry name" value="HTH_ARAC_FAMILY_1"/>
    <property type="match status" value="1"/>
</dbReference>
<name>A0A3G2LBH2_9FLAO</name>
<dbReference type="SUPFAM" id="SSF52172">
    <property type="entry name" value="CheY-like"/>
    <property type="match status" value="1"/>
</dbReference>
<keyword evidence="13" id="KW-1185">Reference proteome</keyword>
<dbReference type="SUPFAM" id="SSF47384">
    <property type="entry name" value="Homodimeric domain of signal transducing histidine kinase"/>
    <property type="match status" value="1"/>
</dbReference>
<dbReference type="PANTHER" id="PTHR43547">
    <property type="entry name" value="TWO-COMPONENT HISTIDINE KINASE"/>
    <property type="match status" value="1"/>
</dbReference>
<dbReference type="CDD" id="cd17574">
    <property type="entry name" value="REC_OmpR"/>
    <property type="match status" value="1"/>
</dbReference>
<dbReference type="InterPro" id="IPR036890">
    <property type="entry name" value="HATPase_C_sf"/>
</dbReference>
<dbReference type="SMART" id="SM00388">
    <property type="entry name" value="HisKA"/>
    <property type="match status" value="1"/>
</dbReference>
<dbReference type="Pfam" id="PF07495">
    <property type="entry name" value="Y_Y_Y"/>
    <property type="match status" value="1"/>
</dbReference>
<feature type="domain" description="Histidine kinase" evidence="10">
    <location>
        <begin position="825"/>
        <end position="1038"/>
    </location>
</feature>
<dbReference type="Gene3D" id="2.60.40.10">
    <property type="entry name" value="Immunoglobulins"/>
    <property type="match status" value="1"/>
</dbReference>
<dbReference type="SUPFAM" id="SSF46689">
    <property type="entry name" value="Homeodomain-like"/>
    <property type="match status" value="1"/>
</dbReference>
<dbReference type="Gene3D" id="1.10.10.60">
    <property type="entry name" value="Homeodomain-like"/>
    <property type="match status" value="1"/>
</dbReference>
<dbReference type="EC" id="2.7.13.3" evidence="2"/>
<dbReference type="Pfam" id="PF02518">
    <property type="entry name" value="HATPase_c"/>
    <property type="match status" value="1"/>
</dbReference>
<dbReference type="Gene3D" id="3.30.565.10">
    <property type="entry name" value="Histidine kinase-like ATPase, C-terminal domain"/>
    <property type="match status" value="1"/>
</dbReference>
<dbReference type="SMART" id="SM00387">
    <property type="entry name" value="HATPase_c"/>
    <property type="match status" value="1"/>
</dbReference>
<evidence type="ECO:0000256" key="5">
    <source>
        <dbReference type="ARBA" id="ARBA00023125"/>
    </source>
</evidence>
<dbReference type="InterPro" id="IPR036097">
    <property type="entry name" value="HisK_dim/P_sf"/>
</dbReference>
<dbReference type="SUPFAM" id="SSF63829">
    <property type="entry name" value="Calcium-dependent phosphotriesterase"/>
    <property type="match status" value="1"/>
</dbReference>
<evidence type="ECO:0000259" key="11">
    <source>
        <dbReference type="PROSITE" id="PS50110"/>
    </source>
</evidence>
<evidence type="ECO:0000256" key="2">
    <source>
        <dbReference type="ARBA" id="ARBA00012438"/>
    </source>
</evidence>
<dbReference type="InterPro" id="IPR015943">
    <property type="entry name" value="WD40/YVTN_repeat-like_dom_sf"/>
</dbReference>
<evidence type="ECO:0000256" key="8">
    <source>
        <dbReference type="SAM" id="SignalP"/>
    </source>
</evidence>
<dbReference type="PANTHER" id="PTHR43547:SF2">
    <property type="entry name" value="HYBRID SIGNAL TRANSDUCTION HISTIDINE KINASE C"/>
    <property type="match status" value="1"/>
</dbReference>
<feature type="domain" description="Response regulatory" evidence="11">
    <location>
        <begin position="1070"/>
        <end position="1185"/>
    </location>
</feature>
<keyword evidence="5" id="KW-0238">DNA-binding</keyword>
<evidence type="ECO:0000313" key="12">
    <source>
        <dbReference type="EMBL" id="AYN69598.1"/>
    </source>
</evidence>
<dbReference type="SMART" id="SM00342">
    <property type="entry name" value="HTH_ARAC"/>
    <property type="match status" value="1"/>
</dbReference>
<dbReference type="SMART" id="SM00448">
    <property type="entry name" value="REC"/>
    <property type="match status" value="1"/>
</dbReference>
<dbReference type="SUPFAM" id="SSF50998">
    <property type="entry name" value="Quinoprotein alcohol dehydrogenase-like"/>
    <property type="match status" value="1"/>
</dbReference>
<dbReference type="EMBL" id="CP032050">
    <property type="protein sequence ID" value="AYN69598.1"/>
    <property type="molecule type" value="Genomic_DNA"/>
</dbReference>
<dbReference type="PROSITE" id="PS50110">
    <property type="entry name" value="RESPONSE_REGULATORY"/>
    <property type="match status" value="1"/>
</dbReference>
<reference evidence="12 13" key="1">
    <citation type="submission" date="2018-08" db="EMBL/GenBank/DDBJ databases">
        <title>The reduced genetic potential of extracellular carbohydrate catabolism in Euzebyella marina RN62, a Flavobacteriia bacterium isolated from the hadal water.</title>
        <authorList>
            <person name="Xue C."/>
        </authorList>
    </citation>
    <scope>NUCLEOTIDE SEQUENCE [LARGE SCALE GENOMIC DNA]</scope>
    <source>
        <strain evidence="12 13">RN62</strain>
    </source>
</reference>
<dbReference type="InterPro" id="IPR011047">
    <property type="entry name" value="Quinoprotein_ADH-like_sf"/>
</dbReference>
<accession>A0A3G2LBH2</accession>
<dbReference type="OrthoDB" id="358279at2"/>
<dbReference type="InterPro" id="IPR018062">
    <property type="entry name" value="HTH_AraC-typ_CS"/>
</dbReference>
<protein>
    <recommendedName>
        <fullName evidence="2">histidine kinase</fullName>
        <ecNumber evidence="2">2.7.13.3</ecNumber>
    </recommendedName>
</protein>
<dbReference type="InterPro" id="IPR009057">
    <property type="entry name" value="Homeodomain-like_sf"/>
</dbReference>
<dbReference type="InterPro" id="IPR011006">
    <property type="entry name" value="CheY-like_superfamily"/>
</dbReference>
<dbReference type="PRINTS" id="PR00344">
    <property type="entry name" value="BCTRLSENSOR"/>
</dbReference>
<dbReference type="KEGG" id="emar:D1013_04095"/>
<dbReference type="InterPro" id="IPR011110">
    <property type="entry name" value="Reg_prop"/>
</dbReference>
<dbReference type="InterPro" id="IPR013783">
    <property type="entry name" value="Ig-like_fold"/>
</dbReference>
<dbReference type="GO" id="GO:0003700">
    <property type="term" value="F:DNA-binding transcription factor activity"/>
    <property type="evidence" value="ECO:0007669"/>
    <property type="project" value="InterPro"/>
</dbReference>
<dbReference type="Gene3D" id="2.130.10.10">
    <property type="entry name" value="YVTN repeat-like/Quinoprotein amine dehydrogenase"/>
    <property type="match status" value="2"/>
</dbReference>
<dbReference type="Gene3D" id="1.10.287.130">
    <property type="match status" value="1"/>
</dbReference>
<dbReference type="Pfam" id="PF00072">
    <property type="entry name" value="Response_reg"/>
    <property type="match status" value="1"/>
</dbReference>
<evidence type="ECO:0000313" key="13">
    <source>
        <dbReference type="Proteomes" id="UP000276309"/>
    </source>
</evidence>
<dbReference type="Proteomes" id="UP000276309">
    <property type="component" value="Chromosome"/>
</dbReference>
<dbReference type="InterPro" id="IPR011123">
    <property type="entry name" value="Y_Y_Y"/>
</dbReference>
<feature type="signal peptide" evidence="8">
    <location>
        <begin position="1"/>
        <end position="19"/>
    </location>
</feature>
<evidence type="ECO:0000259" key="9">
    <source>
        <dbReference type="PROSITE" id="PS01124"/>
    </source>
</evidence>
<dbReference type="GO" id="GO:0043565">
    <property type="term" value="F:sequence-specific DNA binding"/>
    <property type="evidence" value="ECO:0007669"/>
    <property type="project" value="InterPro"/>
</dbReference>
<dbReference type="Pfam" id="PF12833">
    <property type="entry name" value="HTH_18"/>
    <property type="match status" value="1"/>
</dbReference>
<feature type="chain" id="PRO_5017948415" description="histidine kinase" evidence="8">
    <location>
        <begin position="20"/>
        <end position="1318"/>
    </location>
</feature>
<dbReference type="FunFam" id="2.60.40.10:FF:000791">
    <property type="entry name" value="Two-component system sensor histidine kinase/response regulator"/>
    <property type="match status" value="1"/>
</dbReference>
<evidence type="ECO:0000256" key="7">
    <source>
        <dbReference type="PROSITE-ProRule" id="PRU00169"/>
    </source>
</evidence>
<evidence type="ECO:0000256" key="6">
    <source>
        <dbReference type="ARBA" id="ARBA00023163"/>
    </source>
</evidence>
<dbReference type="PROSITE" id="PS01124">
    <property type="entry name" value="HTH_ARAC_FAMILY_2"/>
    <property type="match status" value="1"/>
</dbReference>
<evidence type="ECO:0000256" key="1">
    <source>
        <dbReference type="ARBA" id="ARBA00000085"/>
    </source>
</evidence>
<dbReference type="SUPFAM" id="SSF55874">
    <property type="entry name" value="ATPase domain of HSP90 chaperone/DNA topoisomerase II/histidine kinase"/>
    <property type="match status" value="1"/>
</dbReference>
<feature type="domain" description="HTH araC/xylS-type" evidence="9">
    <location>
        <begin position="1217"/>
        <end position="1316"/>
    </location>
</feature>
<feature type="modified residue" description="4-aspartylphosphate" evidence="7">
    <location>
        <position position="1118"/>
    </location>
</feature>
<dbReference type="InterPro" id="IPR004358">
    <property type="entry name" value="Sig_transdc_His_kin-like_C"/>
</dbReference>
<keyword evidence="6" id="KW-0804">Transcription</keyword>
<keyword evidence="3 7" id="KW-0597">Phosphoprotein</keyword>
<gene>
    <name evidence="12" type="ORF">D1013_04095</name>
</gene>
<dbReference type="InterPro" id="IPR001789">
    <property type="entry name" value="Sig_transdc_resp-reg_receiver"/>
</dbReference>
<dbReference type="InterPro" id="IPR003661">
    <property type="entry name" value="HisK_dim/P_dom"/>
</dbReference>
<dbReference type="InterPro" id="IPR003594">
    <property type="entry name" value="HATPase_dom"/>
</dbReference>
<dbReference type="Gene3D" id="3.40.50.2300">
    <property type="match status" value="1"/>
</dbReference>
<comment type="catalytic activity">
    <reaction evidence="1">
        <text>ATP + protein L-histidine = ADP + protein N-phospho-L-histidine.</text>
        <dbReference type="EC" id="2.7.13.3"/>
    </reaction>
</comment>
<evidence type="ECO:0000259" key="10">
    <source>
        <dbReference type="PROSITE" id="PS50109"/>
    </source>
</evidence>
<sequence length="1318" mass="150193">MRMKTLLPLLLLHASILCGQEFYFEHYKVEDGLSHNTVLSSIQDEKGFLWFGTKSGLNRFDGYNFRLFQKNEDDPKSLRSNYVESLFELNGTIWVGTDNGLLSYNEKLENFDFVEGTENNQIIDMSGDSDGNLWYIAESSLIKYDPNKKESTKFEASENFYASDVINTKDGLWACSTNTLYKYDKITNKFTRHALDVEASPSSPFGINELFSLDDRTILLGTQNHGVLAFDIISERLQEIGFLTSGKQYVRDFALRSNDELWVATESGLHIFNLITKKYSNLKKNYDDPYALSDNAVYSLTVDKEGGVWAGTYFGGINYQSKQYSPFKKYFPKSAQNSLNGNAIREITADKYGNLWIGTEDGGLNKYNPKKDSFTNFTSIEKQKDGILAHYNVHGLLPIDNKLWIGMFDNGIDIMDINTNKIIKHYGTDMAHGLRSNFVFAINQTRSGEIFFLSTFGVQTFNPTTEKFELFEGFPDNLHYTSFLEDKSGILWAGTTFDGLYSYNPATGEKEAYRYNSSTQNSISNNHINSIFQDSRNNIWVNTENGLNLFLEETKAFKRYGLKDGFPTNVFYATLEDDSGNLWMSTSNGLVEFNAITGNKKIYSKADGLQSDQFNYMAAHKADDGTMYFGSVNGMVSFNPKNFKKNNYSAPTYITALQIDNQDVFVNQEDSPIEESITSLKKLTLKPSQSSFSLEFAALSFNAPENTEYWYKMDGLNNDWVHLQKDHKVYFTELAPGNYNFFVKSMNSSGVWGMETSGLQIKVLPPFYKSNLAYLLYTLLTLLLIFLSFRTYHQRIKFKNDRKIRQLNSRKEKEIYEAKIEFFTNISHEIRTPLTLIKSPLEKALRRSHEIPGVKENLAIVKRNTNRLLDLVNQLLDFRKTEIERVDLTFVRTNITKLIQSTYERFSEAIRDKEVDFRLNSEDEDIYASVDSEALKKILSNLYGNAIKYADSKVLVDLKRNESTIELTIKNDGDLIPGHLKEKIFEPFYRVSGSENQTGTGIGLALAQSLTEMHGGSLSLDTSDGSLNSFVLKLPINQEKEFMLRPKAVEQEDIEEPIADQPATQSNENTVLLVEDSIELLDFVAKELREDYYVLKATDGEKALKLLHEENIQLIISDVMMPGMNGFTLCKKIKTNLETSHIPVILLTSKSAMSAKMEGLESGADAYIEKPFSVKHLKVHIANLIENRRHVMEHYASSPLAHIRSIASTKTDDTFIKKLDEVIIQNMADPDLNVETLAEIMHMSRSTLYRKIKDISNLSPNELINIARLKKSAELLKTGNYRVFEVAEIVGYNSATSFGRNFQKQFEMSPTEYMNKKD</sequence>
<evidence type="ECO:0000256" key="4">
    <source>
        <dbReference type="ARBA" id="ARBA00023015"/>
    </source>
</evidence>
<dbReference type="GO" id="GO:0000155">
    <property type="term" value="F:phosphorelay sensor kinase activity"/>
    <property type="evidence" value="ECO:0007669"/>
    <property type="project" value="InterPro"/>
</dbReference>
<dbReference type="PROSITE" id="PS50109">
    <property type="entry name" value="HIS_KIN"/>
    <property type="match status" value="1"/>
</dbReference>
<keyword evidence="8" id="KW-0732">Signal</keyword>
<dbReference type="InterPro" id="IPR005467">
    <property type="entry name" value="His_kinase_dom"/>
</dbReference>
<evidence type="ECO:0000256" key="3">
    <source>
        <dbReference type="ARBA" id="ARBA00022553"/>
    </source>
</evidence>
<dbReference type="InterPro" id="IPR018060">
    <property type="entry name" value="HTH_AraC"/>
</dbReference>
<keyword evidence="4" id="KW-0805">Transcription regulation</keyword>
<dbReference type="CDD" id="cd00082">
    <property type="entry name" value="HisKA"/>
    <property type="match status" value="1"/>
</dbReference>
<proteinExistence type="predicted"/>
<dbReference type="CDD" id="cd00075">
    <property type="entry name" value="HATPase"/>
    <property type="match status" value="1"/>
</dbReference>
<dbReference type="Pfam" id="PF00512">
    <property type="entry name" value="HisKA"/>
    <property type="match status" value="1"/>
</dbReference>
<organism evidence="12 13">
    <name type="scientific">Euzebyella marina</name>
    <dbReference type="NCBI Taxonomy" id="1761453"/>
    <lineage>
        <taxon>Bacteria</taxon>
        <taxon>Pseudomonadati</taxon>
        <taxon>Bacteroidota</taxon>
        <taxon>Flavobacteriia</taxon>
        <taxon>Flavobacteriales</taxon>
        <taxon>Flavobacteriaceae</taxon>
        <taxon>Euzebyella</taxon>
    </lineage>
</organism>